<name>A0A401Z6Z9_9ACTN</name>
<dbReference type="InterPro" id="IPR011049">
    <property type="entry name" value="Serralysin-like_metalloprot_C"/>
</dbReference>
<dbReference type="OrthoDB" id="3281695at2"/>
<dbReference type="Pfam" id="PF00353">
    <property type="entry name" value="HemolysinCabind"/>
    <property type="match status" value="3"/>
</dbReference>
<dbReference type="InterPro" id="IPR018511">
    <property type="entry name" value="Hemolysin-typ_Ca-bd_CS"/>
</dbReference>
<dbReference type="PROSITE" id="PS00330">
    <property type="entry name" value="HEMOLYSIN_CALCIUM"/>
    <property type="match status" value="2"/>
</dbReference>
<sequence length="306" mass="30022">MSHGRRLARLSTALFVTVGIAGTGIAGAGTSGSAAAVPRTSVYVDGGVLYATSAGVVDNLVTVTGTASGWTVSDSTPGGGVTVGNGCTKNASGAAVCQSSGFTSVVVDLGAGDDIVQLTGTAGVNCRVNGGADDDIVNASRCELDGGAGDDVLYAKVDTVTRGGDGDDAIVVYDPTTTAPREVFGGSGRDEIAFTLATGPVTVTLDDVADDGQNGYANINVHSDVENVRGGQYNDALTGNAADNQLRGAAGDDLLIGGDGNDTLEGHAGNDILRGGAGVDALFGGTGIDQCDVGPDGGTVSPDCES</sequence>
<keyword evidence="1" id="KW-0732">Signal</keyword>
<dbReference type="Proteomes" id="UP000286931">
    <property type="component" value="Unassembled WGS sequence"/>
</dbReference>
<keyword evidence="3" id="KW-1185">Reference proteome</keyword>
<dbReference type="Gene3D" id="2.150.10.10">
    <property type="entry name" value="Serralysin-like metalloprotease, C-terminal"/>
    <property type="match status" value="1"/>
</dbReference>
<dbReference type="PRINTS" id="PR00313">
    <property type="entry name" value="CABNDNGRPT"/>
</dbReference>
<dbReference type="Gene3D" id="2.160.20.160">
    <property type="match status" value="1"/>
</dbReference>
<evidence type="ECO:0000313" key="2">
    <source>
        <dbReference type="EMBL" id="GCE02586.1"/>
    </source>
</evidence>
<gene>
    <name evidence="2" type="primary">ltxA_2</name>
    <name evidence="2" type="ORF">EHYA_10363</name>
</gene>
<evidence type="ECO:0000313" key="3">
    <source>
        <dbReference type="Proteomes" id="UP000286931"/>
    </source>
</evidence>
<dbReference type="InterPro" id="IPR001343">
    <property type="entry name" value="Hemolysn_Ca-bd"/>
</dbReference>
<protein>
    <submittedName>
        <fullName evidence="2">Leukotoxin</fullName>
    </submittedName>
</protein>
<dbReference type="EMBL" id="BIFH01000069">
    <property type="protein sequence ID" value="GCE02586.1"/>
    <property type="molecule type" value="Genomic_DNA"/>
</dbReference>
<comment type="caution">
    <text evidence="2">The sequence shown here is derived from an EMBL/GenBank/DDBJ whole genome shotgun (WGS) entry which is preliminary data.</text>
</comment>
<dbReference type="AlphaFoldDB" id="A0A401Z6Z9"/>
<feature type="chain" id="PRO_5019288866" evidence="1">
    <location>
        <begin position="29"/>
        <end position="306"/>
    </location>
</feature>
<evidence type="ECO:0000256" key="1">
    <source>
        <dbReference type="SAM" id="SignalP"/>
    </source>
</evidence>
<accession>A0A401Z6Z9</accession>
<dbReference type="GO" id="GO:0005509">
    <property type="term" value="F:calcium ion binding"/>
    <property type="evidence" value="ECO:0007669"/>
    <property type="project" value="InterPro"/>
</dbReference>
<organism evidence="2 3">
    <name type="scientific">Embleya hyalina</name>
    <dbReference type="NCBI Taxonomy" id="516124"/>
    <lineage>
        <taxon>Bacteria</taxon>
        <taxon>Bacillati</taxon>
        <taxon>Actinomycetota</taxon>
        <taxon>Actinomycetes</taxon>
        <taxon>Kitasatosporales</taxon>
        <taxon>Streptomycetaceae</taxon>
        <taxon>Embleya</taxon>
    </lineage>
</organism>
<dbReference type="RefSeq" id="WP_126644069.1">
    <property type="nucleotide sequence ID" value="NZ_BIFH01000069.1"/>
</dbReference>
<dbReference type="SUPFAM" id="SSF51120">
    <property type="entry name" value="beta-Roll"/>
    <property type="match status" value="1"/>
</dbReference>
<proteinExistence type="predicted"/>
<feature type="signal peptide" evidence="1">
    <location>
        <begin position="1"/>
        <end position="28"/>
    </location>
</feature>
<reference evidence="2 3" key="1">
    <citation type="submission" date="2018-12" db="EMBL/GenBank/DDBJ databases">
        <title>Draft genome sequence of Embleya hyalina NBRC 13850T.</title>
        <authorList>
            <person name="Komaki H."/>
            <person name="Hosoyama A."/>
            <person name="Kimura A."/>
            <person name="Ichikawa N."/>
            <person name="Tamura T."/>
        </authorList>
    </citation>
    <scope>NUCLEOTIDE SEQUENCE [LARGE SCALE GENOMIC DNA]</scope>
    <source>
        <strain evidence="2 3">NBRC 13850</strain>
    </source>
</reference>